<gene>
    <name evidence="5" type="ORF">FNV43_RR14662</name>
</gene>
<reference evidence="5" key="1">
    <citation type="submission" date="2020-03" db="EMBL/GenBank/DDBJ databases">
        <title>A high-quality chromosome-level genome assembly of a woody plant with both climbing and erect habits, Rhamnella rubrinervis.</title>
        <authorList>
            <person name="Lu Z."/>
            <person name="Yang Y."/>
            <person name="Zhu X."/>
            <person name="Sun Y."/>
        </authorList>
    </citation>
    <scope>NUCLEOTIDE SEQUENCE</scope>
    <source>
        <strain evidence="5">BYM</strain>
        <tissue evidence="5">Leaf</tissue>
    </source>
</reference>
<dbReference type="SUPFAM" id="SSF49899">
    <property type="entry name" value="Concanavalin A-like lectins/glucanases"/>
    <property type="match status" value="1"/>
</dbReference>
<dbReference type="InterPro" id="IPR044791">
    <property type="entry name" value="Beta-glucanase/XTH"/>
</dbReference>
<accession>A0A8K0H3I0</accession>
<evidence type="ECO:0000256" key="1">
    <source>
        <dbReference type="ARBA" id="ARBA00022801"/>
    </source>
</evidence>
<evidence type="ECO:0000256" key="3">
    <source>
        <dbReference type="SAM" id="SignalP"/>
    </source>
</evidence>
<sequence length="502" mass="57351">MSGCKLVSAETKVVLCVLVMISSLMAAASAGSSGFQSKQQYLFGRVDMQIKLVAGESAGTVTTYYLSSQGPEHDEIDFEFLGNSSGNPYTLHTNVYSQGKGHREVQFRLWFDPTKNFHTYSILWNQNRIIFLVDNIAIRVFNNLEKIGVPFLLHQVECEDKNVMEFEFNGTGARFDRKCFAMITGLNCGKFPTVLLSGDKKRLVRNENFNIIQNDNLCSKYPWGNLSYDATISSLRSRIKLGWEVTNYSVSGFFLTFQIWGFKTIPTVATIGPCGKYHGKDASQSEFHHTSRLEMQIEKMHKSIEPAVPIWDPFTPIDPAERAALSSFIDDPSTTKVDAALYYIRRRIINSPQMYDQRAIVTDCMFWSSIHARYTKYLKEQSEHGEEDELSDTANWEKEMKDSPFDMYALGTLPVGSKYWLEVDYVDIRNRAITLYDPNNAMSQDEFQCRNVKCLSILFPYLLMVHGYYDLYPELKVEGNSNLEPFDIKRESATNVPQQKVS</sequence>
<dbReference type="PROSITE" id="PS01034">
    <property type="entry name" value="GH16_1"/>
    <property type="match status" value="1"/>
</dbReference>
<evidence type="ECO:0000256" key="2">
    <source>
        <dbReference type="ARBA" id="ARBA00023295"/>
    </source>
</evidence>
<dbReference type="Pfam" id="PF00722">
    <property type="entry name" value="Glyco_hydro_16"/>
    <property type="match status" value="1"/>
</dbReference>
<keyword evidence="2" id="KW-0326">Glycosidase</keyword>
<name>A0A8K0H3I0_9ROSA</name>
<feature type="chain" id="PRO_5035445357" description="GH16 domain-containing protein" evidence="3">
    <location>
        <begin position="31"/>
        <end position="502"/>
    </location>
</feature>
<comment type="caution">
    <text evidence="5">The sequence shown here is derived from an EMBL/GenBank/DDBJ whole genome shotgun (WGS) entry which is preliminary data.</text>
</comment>
<dbReference type="InterPro" id="IPR000757">
    <property type="entry name" value="Beta-glucanase-like"/>
</dbReference>
<dbReference type="OrthoDB" id="1302742at2759"/>
<feature type="domain" description="GH16" evidence="4">
    <location>
        <begin position="1"/>
        <end position="209"/>
    </location>
</feature>
<evidence type="ECO:0000313" key="5">
    <source>
        <dbReference type="EMBL" id="KAF3444969.1"/>
    </source>
</evidence>
<evidence type="ECO:0000313" key="6">
    <source>
        <dbReference type="Proteomes" id="UP000796880"/>
    </source>
</evidence>
<dbReference type="PROSITE" id="PS51762">
    <property type="entry name" value="GH16_2"/>
    <property type="match status" value="1"/>
</dbReference>
<proteinExistence type="predicted"/>
<dbReference type="Proteomes" id="UP000796880">
    <property type="component" value="Unassembled WGS sequence"/>
</dbReference>
<dbReference type="InterPro" id="IPR008263">
    <property type="entry name" value="GH16_AS"/>
</dbReference>
<dbReference type="GO" id="GO:0004553">
    <property type="term" value="F:hydrolase activity, hydrolyzing O-glycosyl compounds"/>
    <property type="evidence" value="ECO:0007669"/>
    <property type="project" value="InterPro"/>
</dbReference>
<dbReference type="EMBL" id="VOIH02000006">
    <property type="protein sequence ID" value="KAF3444969.1"/>
    <property type="molecule type" value="Genomic_DNA"/>
</dbReference>
<keyword evidence="6" id="KW-1185">Reference proteome</keyword>
<keyword evidence="3" id="KW-0732">Signal</keyword>
<dbReference type="GO" id="GO:0005975">
    <property type="term" value="P:carbohydrate metabolic process"/>
    <property type="evidence" value="ECO:0007669"/>
    <property type="project" value="InterPro"/>
</dbReference>
<organism evidence="5 6">
    <name type="scientific">Rhamnella rubrinervis</name>
    <dbReference type="NCBI Taxonomy" id="2594499"/>
    <lineage>
        <taxon>Eukaryota</taxon>
        <taxon>Viridiplantae</taxon>
        <taxon>Streptophyta</taxon>
        <taxon>Embryophyta</taxon>
        <taxon>Tracheophyta</taxon>
        <taxon>Spermatophyta</taxon>
        <taxon>Magnoliopsida</taxon>
        <taxon>eudicotyledons</taxon>
        <taxon>Gunneridae</taxon>
        <taxon>Pentapetalae</taxon>
        <taxon>rosids</taxon>
        <taxon>fabids</taxon>
        <taxon>Rosales</taxon>
        <taxon>Rhamnaceae</taxon>
        <taxon>rhamnoid group</taxon>
        <taxon>Rhamneae</taxon>
        <taxon>Rhamnella</taxon>
    </lineage>
</organism>
<dbReference type="InterPro" id="IPR013320">
    <property type="entry name" value="ConA-like_dom_sf"/>
</dbReference>
<protein>
    <recommendedName>
        <fullName evidence="4">GH16 domain-containing protein</fullName>
    </recommendedName>
</protein>
<dbReference type="AlphaFoldDB" id="A0A8K0H3I0"/>
<dbReference type="Gene3D" id="2.60.120.200">
    <property type="match status" value="1"/>
</dbReference>
<dbReference type="PANTHER" id="PTHR31062">
    <property type="entry name" value="XYLOGLUCAN ENDOTRANSGLUCOSYLASE/HYDROLASE PROTEIN 8-RELATED"/>
    <property type="match status" value="1"/>
</dbReference>
<keyword evidence="1" id="KW-0378">Hydrolase</keyword>
<feature type="signal peptide" evidence="3">
    <location>
        <begin position="1"/>
        <end position="30"/>
    </location>
</feature>
<evidence type="ECO:0000259" key="4">
    <source>
        <dbReference type="PROSITE" id="PS51762"/>
    </source>
</evidence>